<proteinExistence type="inferred from homology"/>
<dbReference type="AlphaFoldDB" id="A0A1H5VXX7"/>
<evidence type="ECO:0000313" key="9">
    <source>
        <dbReference type="EMBL" id="SEF92132.1"/>
    </source>
</evidence>
<sequence length="523" mass="57198">MTTREDRLRELGDASFTWDVLVIGGGASGLGCAVEAASRGYRTALVERTDFAKGTSSRSTKLAHGGVRYLEQMNLTLVLDALQERGRMLRNAPHLVHDLSFVVPAYDWTALPYYGFGLKVYEWMSGKLSLGTSHLLSRDEASKLLPGAARHDLRGGILYHDGQFDDSRYAVTLMRTLEDLGGIALNYCEVTSLIEDKGQIRGAHARERESGAELELHARVVINATGVNVGTVLAMDGHPNQALLSVSQGTHFVLPKDYLPGNTAMMIPKTSDGRVLFAIPWQGATLVGTTDEPVEHGADEPRALPVERNFLLEHIAKYMGRTPQASEIQSVWSGQRPLVRHGSGKTSQLSRDHKVILSPSGLVTITGGKWTTYRRMGEDTINKAAEAAGLAKQPSRTATMKLHAALDVPLAEASKWEQVYGSDLPSLIALSDDRPELNELLHPALPYRAREVVWATRHELARTSEDFLARRTHALLLNARAAMEAAPKVSALLAAELGRTPEQQQADLDAFLANAQGYVYREA</sequence>
<dbReference type="RefSeq" id="WP_235011429.1">
    <property type="nucleotide sequence ID" value="NZ_FNVA01000002.1"/>
</dbReference>
<evidence type="ECO:0000256" key="3">
    <source>
        <dbReference type="ARBA" id="ARBA00022630"/>
    </source>
</evidence>
<dbReference type="InterPro" id="IPR000447">
    <property type="entry name" value="G3P_DH_FAD-dep"/>
</dbReference>
<dbReference type="GO" id="GO:0006071">
    <property type="term" value="P:glycerol metabolic process"/>
    <property type="evidence" value="ECO:0007669"/>
    <property type="project" value="UniProtKB-KW"/>
</dbReference>
<dbReference type="GO" id="GO:0004368">
    <property type="term" value="F:glycerol-3-phosphate dehydrogenase (quinone) activity"/>
    <property type="evidence" value="ECO:0007669"/>
    <property type="project" value="InterPro"/>
</dbReference>
<reference evidence="9 10" key="1">
    <citation type="submission" date="2016-10" db="EMBL/GenBank/DDBJ databases">
        <authorList>
            <person name="de Groot N.N."/>
        </authorList>
    </citation>
    <scope>NUCLEOTIDE SEQUENCE [LARGE SCALE GENOMIC DNA]</scope>
    <source>
        <strain evidence="9 10">DSM 22489</strain>
    </source>
</reference>
<evidence type="ECO:0000259" key="7">
    <source>
        <dbReference type="Pfam" id="PF01266"/>
    </source>
</evidence>
<organism evidence="9 10">
    <name type="scientific">Bryocella elongata</name>
    <dbReference type="NCBI Taxonomy" id="863522"/>
    <lineage>
        <taxon>Bacteria</taxon>
        <taxon>Pseudomonadati</taxon>
        <taxon>Acidobacteriota</taxon>
        <taxon>Terriglobia</taxon>
        <taxon>Terriglobales</taxon>
        <taxon>Acidobacteriaceae</taxon>
        <taxon>Bryocella</taxon>
    </lineage>
</organism>
<evidence type="ECO:0000259" key="8">
    <source>
        <dbReference type="Pfam" id="PF16901"/>
    </source>
</evidence>
<dbReference type="EMBL" id="FNVA01000002">
    <property type="protein sequence ID" value="SEF92132.1"/>
    <property type="molecule type" value="Genomic_DNA"/>
</dbReference>
<dbReference type="Pfam" id="PF01266">
    <property type="entry name" value="DAO"/>
    <property type="match status" value="1"/>
</dbReference>
<feature type="domain" description="FAD dependent oxidoreductase" evidence="7">
    <location>
        <begin position="19"/>
        <end position="373"/>
    </location>
</feature>
<keyword evidence="5" id="KW-0274">FAD</keyword>
<dbReference type="InterPro" id="IPR006076">
    <property type="entry name" value="FAD-dep_OxRdtase"/>
</dbReference>
<evidence type="ECO:0000256" key="2">
    <source>
        <dbReference type="ARBA" id="ARBA00007330"/>
    </source>
</evidence>
<name>A0A1H5VXX7_9BACT</name>
<dbReference type="Pfam" id="PF16901">
    <property type="entry name" value="DAO_C"/>
    <property type="match status" value="1"/>
</dbReference>
<evidence type="ECO:0000256" key="1">
    <source>
        <dbReference type="ARBA" id="ARBA00001974"/>
    </source>
</evidence>
<dbReference type="InterPro" id="IPR038299">
    <property type="entry name" value="DAO_C_sf"/>
</dbReference>
<feature type="domain" description="Alpha-glycerophosphate oxidase C-terminal" evidence="8">
    <location>
        <begin position="395"/>
        <end position="503"/>
    </location>
</feature>
<dbReference type="PROSITE" id="PS51257">
    <property type="entry name" value="PROKAR_LIPOPROTEIN"/>
    <property type="match status" value="1"/>
</dbReference>
<dbReference type="InterPro" id="IPR031656">
    <property type="entry name" value="DAO_C"/>
</dbReference>
<keyword evidence="4" id="KW-0319">Glycerol metabolism</keyword>
<evidence type="ECO:0000256" key="5">
    <source>
        <dbReference type="ARBA" id="ARBA00022827"/>
    </source>
</evidence>
<dbReference type="SUPFAM" id="SSF51905">
    <property type="entry name" value="FAD/NAD(P)-binding domain"/>
    <property type="match status" value="1"/>
</dbReference>
<evidence type="ECO:0000256" key="4">
    <source>
        <dbReference type="ARBA" id="ARBA00022798"/>
    </source>
</evidence>
<dbReference type="Gene3D" id="3.50.50.60">
    <property type="entry name" value="FAD/NAD(P)-binding domain"/>
    <property type="match status" value="1"/>
</dbReference>
<keyword evidence="3" id="KW-0285">Flavoprotein</keyword>
<protein>
    <submittedName>
        <fullName evidence="9">Glycerol-3-phosphate dehydrogenase</fullName>
    </submittedName>
</protein>
<evidence type="ECO:0000313" key="10">
    <source>
        <dbReference type="Proteomes" id="UP000236728"/>
    </source>
</evidence>
<dbReference type="Proteomes" id="UP000236728">
    <property type="component" value="Unassembled WGS sequence"/>
</dbReference>
<dbReference type="PANTHER" id="PTHR11985:SF35">
    <property type="entry name" value="ANAEROBIC GLYCEROL-3-PHOSPHATE DEHYDROGENASE SUBUNIT A"/>
    <property type="match status" value="1"/>
</dbReference>
<comment type="cofactor">
    <cofactor evidence="1">
        <name>FAD</name>
        <dbReference type="ChEBI" id="CHEBI:57692"/>
    </cofactor>
</comment>
<keyword evidence="6" id="KW-0560">Oxidoreductase</keyword>
<dbReference type="GO" id="GO:0046168">
    <property type="term" value="P:glycerol-3-phosphate catabolic process"/>
    <property type="evidence" value="ECO:0007669"/>
    <property type="project" value="TreeGrafter"/>
</dbReference>
<dbReference type="InterPro" id="IPR036188">
    <property type="entry name" value="FAD/NAD-bd_sf"/>
</dbReference>
<dbReference type="PANTHER" id="PTHR11985">
    <property type="entry name" value="GLYCEROL-3-PHOSPHATE DEHYDROGENASE"/>
    <property type="match status" value="1"/>
</dbReference>
<accession>A0A1H5VXX7</accession>
<gene>
    <name evidence="9" type="ORF">SAMN05421819_1364</name>
</gene>
<evidence type="ECO:0000256" key="6">
    <source>
        <dbReference type="ARBA" id="ARBA00023002"/>
    </source>
</evidence>
<dbReference type="Gene3D" id="3.30.9.10">
    <property type="entry name" value="D-Amino Acid Oxidase, subunit A, domain 2"/>
    <property type="match status" value="1"/>
</dbReference>
<comment type="similarity">
    <text evidence="2">Belongs to the FAD-dependent glycerol-3-phosphate dehydrogenase family.</text>
</comment>
<dbReference type="Gene3D" id="1.10.8.870">
    <property type="entry name" value="Alpha-glycerophosphate oxidase, cap domain"/>
    <property type="match status" value="1"/>
</dbReference>
<keyword evidence="10" id="KW-1185">Reference proteome</keyword>
<dbReference type="PRINTS" id="PR01001">
    <property type="entry name" value="FADG3PDH"/>
</dbReference>